<evidence type="ECO:0000313" key="3">
    <source>
        <dbReference type="Proteomes" id="UP001161691"/>
    </source>
</evidence>
<reference evidence="2" key="1">
    <citation type="submission" date="2023-04" db="EMBL/GenBank/DDBJ databases">
        <title>Comparative genomic analysis of Cohnella hashimotonis sp. nov., isolated from the International Space Station.</title>
        <authorList>
            <person name="Venkateswaran K."/>
            <person name="Simpson A."/>
        </authorList>
    </citation>
    <scope>NUCLEOTIDE SEQUENCE</scope>
    <source>
        <strain evidence="2">F6_2S_P_1</strain>
    </source>
</reference>
<dbReference type="Proteomes" id="UP001161691">
    <property type="component" value="Unassembled WGS sequence"/>
</dbReference>
<feature type="signal peptide" evidence="1">
    <location>
        <begin position="1"/>
        <end position="29"/>
    </location>
</feature>
<dbReference type="InterPro" id="IPR006059">
    <property type="entry name" value="SBP"/>
</dbReference>
<name>A0ABT6TKV8_9BACL</name>
<dbReference type="RefSeq" id="WP_282910235.1">
    <property type="nucleotide sequence ID" value="NZ_JAGRPV010000001.1"/>
</dbReference>
<dbReference type="Pfam" id="PF01547">
    <property type="entry name" value="SBP_bac_1"/>
    <property type="match status" value="1"/>
</dbReference>
<comment type="caution">
    <text evidence="2">The sequence shown here is derived from an EMBL/GenBank/DDBJ whole genome shotgun (WGS) entry which is preliminary data.</text>
</comment>
<organism evidence="2 3">
    <name type="scientific">Cohnella hashimotonis</name>
    <dbReference type="NCBI Taxonomy" id="2826895"/>
    <lineage>
        <taxon>Bacteria</taxon>
        <taxon>Bacillati</taxon>
        <taxon>Bacillota</taxon>
        <taxon>Bacilli</taxon>
        <taxon>Bacillales</taxon>
        <taxon>Paenibacillaceae</taxon>
        <taxon>Cohnella</taxon>
    </lineage>
</organism>
<keyword evidence="3" id="KW-1185">Reference proteome</keyword>
<dbReference type="SUPFAM" id="SSF53850">
    <property type="entry name" value="Periplasmic binding protein-like II"/>
    <property type="match status" value="1"/>
</dbReference>
<gene>
    <name evidence="2" type="ORF">KB449_21045</name>
</gene>
<dbReference type="PANTHER" id="PTHR43649">
    <property type="entry name" value="ARABINOSE-BINDING PROTEIN-RELATED"/>
    <property type="match status" value="1"/>
</dbReference>
<sequence length="576" mass="64728">MKGRTKRWRAALMVSLVSLISLVPLAACAGNPAASSDARLAHNGKEPVTISFWSAVMGSNPPRGIQDDPVAKQIERELGIRIDMETRPTDEKLAAILSTDDLKDIMVVNKKYIGQMKDLVLDMEPLLEKYGPDIRKNVPAEVLGTFKSIYGDGELKFLGVNIKSEAAQPEPLWNGVYLRWDYYEQLGYPEIKDSDDYLAVVAAMKALHPTNEDGKPYYGFTTWFDWGQSYNTMNFGVANQGGTYLYGGPANVVQTDVDTYETLNMYLDEDSGFWHDVRFWNRAYQMGLLDPESFTQKYDQAARKYNTGQVLASINGGMFEGSNKYLQSRQVLDKGWFGPLPMPSRQYHTFNYKFGNSNVIAIAKDAKHPERAMALINWLYSVHGAMTVANGVEGVDWVMENGAYRYTQAYENNMKDPDAALKYGYRKFLNNLGLDMNARIPGTGDPIQIALNRAVQIDELAKPENTIAKRAVSYYGVELPADILPQGVQYTNSPVYELIGFMPTIEPDEIKGMSEKINTYLNQAVPKLILARDDASFAEGKRKMMNELIGLGEKQVYDFWNEAHQAAITKLRALQK</sequence>
<evidence type="ECO:0000256" key="1">
    <source>
        <dbReference type="SAM" id="SignalP"/>
    </source>
</evidence>
<dbReference type="PANTHER" id="PTHR43649:SF12">
    <property type="entry name" value="DIACETYLCHITOBIOSE BINDING PROTEIN DASA"/>
    <property type="match status" value="1"/>
</dbReference>
<dbReference type="Gene3D" id="3.40.190.10">
    <property type="entry name" value="Periplasmic binding protein-like II"/>
    <property type="match status" value="2"/>
</dbReference>
<dbReference type="InterPro" id="IPR050490">
    <property type="entry name" value="Bact_solute-bd_prot1"/>
</dbReference>
<proteinExistence type="predicted"/>
<keyword evidence="1" id="KW-0732">Signal</keyword>
<evidence type="ECO:0000313" key="2">
    <source>
        <dbReference type="EMBL" id="MDI4647471.1"/>
    </source>
</evidence>
<feature type="chain" id="PRO_5045289609" evidence="1">
    <location>
        <begin position="30"/>
        <end position="576"/>
    </location>
</feature>
<protein>
    <submittedName>
        <fullName evidence="2">Extracellular solute-binding protein</fullName>
    </submittedName>
</protein>
<dbReference type="EMBL" id="JAGRPV010000001">
    <property type="protein sequence ID" value="MDI4647471.1"/>
    <property type="molecule type" value="Genomic_DNA"/>
</dbReference>
<accession>A0ABT6TKV8</accession>